<organism evidence="1 2">
    <name type="scientific">Planoprotostelium fungivorum</name>
    <dbReference type="NCBI Taxonomy" id="1890364"/>
    <lineage>
        <taxon>Eukaryota</taxon>
        <taxon>Amoebozoa</taxon>
        <taxon>Evosea</taxon>
        <taxon>Variosea</taxon>
        <taxon>Cavosteliida</taxon>
        <taxon>Cavosteliaceae</taxon>
        <taxon>Planoprotostelium</taxon>
    </lineage>
</organism>
<dbReference type="Proteomes" id="UP000241769">
    <property type="component" value="Unassembled WGS sequence"/>
</dbReference>
<evidence type="ECO:0000313" key="1">
    <source>
        <dbReference type="EMBL" id="PRP78909.1"/>
    </source>
</evidence>
<dbReference type="InParanoid" id="A0A2P6N4M0"/>
<sequence>MILVRKYQEQVLVLADPGVFCIEEFDGTKHAGLSSFINISLSQSRSGEGNLVINSSHVLLAPDIRRNLTEVASGRKVVLDGLDARRPLVKYEARLLTRLLIPDQHWKKKGLYTEDL</sequence>
<protein>
    <submittedName>
        <fullName evidence="1">Uncharacterized protein</fullName>
    </submittedName>
</protein>
<accession>A0A2P6N4M0</accession>
<gene>
    <name evidence="1" type="ORF">PROFUN_13285</name>
</gene>
<dbReference type="EMBL" id="MDYQ01000205">
    <property type="protein sequence ID" value="PRP78909.1"/>
    <property type="molecule type" value="Genomic_DNA"/>
</dbReference>
<evidence type="ECO:0000313" key="2">
    <source>
        <dbReference type="Proteomes" id="UP000241769"/>
    </source>
</evidence>
<keyword evidence="2" id="KW-1185">Reference proteome</keyword>
<dbReference type="AlphaFoldDB" id="A0A2P6N4M0"/>
<proteinExistence type="predicted"/>
<name>A0A2P6N4M0_9EUKA</name>
<comment type="caution">
    <text evidence="1">The sequence shown here is derived from an EMBL/GenBank/DDBJ whole genome shotgun (WGS) entry which is preliminary data.</text>
</comment>
<reference evidence="1 2" key="1">
    <citation type="journal article" date="2018" name="Genome Biol. Evol.">
        <title>Multiple Roots of Fruiting Body Formation in Amoebozoa.</title>
        <authorList>
            <person name="Hillmann F."/>
            <person name="Forbes G."/>
            <person name="Novohradska S."/>
            <person name="Ferling I."/>
            <person name="Riege K."/>
            <person name="Groth M."/>
            <person name="Westermann M."/>
            <person name="Marz M."/>
            <person name="Spaller T."/>
            <person name="Winckler T."/>
            <person name="Schaap P."/>
            <person name="Glockner G."/>
        </authorList>
    </citation>
    <scope>NUCLEOTIDE SEQUENCE [LARGE SCALE GENOMIC DNA]</scope>
    <source>
        <strain evidence="1 2">Jena</strain>
    </source>
</reference>